<dbReference type="EMBL" id="LT840185">
    <property type="protein sequence ID" value="SMF78423.1"/>
    <property type="molecule type" value="Genomic_DNA"/>
</dbReference>
<evidence type="ECO:0000256" key="3">
    <source>
        <dbReference type="ARBA" id="ARBA00022475"/>
    </source>
</evidence>
<dbReference type="Pfam" id="PF04093">
    <property type="entry name" value="MreD"/>
    <property type="match status" value="1"/>
</dbReference>
<evidence type="ECO:0000256" key="1">
    <source>
        <dbReference type="ARBA" id="ARBA00004651"/>
    </source>
</evidence>
<dbReference type="GO" id="GO:0008360">
    <property type="term" value="P:regulation of cell shape"/>
    <property type="evidence" value="ECO:0007669"/>
    <property type="project" value="UniProtKB-KW"/>
</dbReference>
<keyword evidence="4 8" id="KW-0812">Transmembrane</keyword>
<evidence type="ECO:0000256" key="7">
    <source>
        <dbReference type="ARBA" id="ARBA00023136"/>
    </source>
</evidence>
<gene>
    <name evidence="9" type="ORF">SAMN06295910_2701</name>
</gene>
<evidence type="ECO:0000256" key="4">
    <source>
        <dbReference type="ARBA" id="ARBA00022692"/>
    </source>
</evidence>
<feature type="transmembrane region" description="Helical" evidence="8">
    <location>
        <begin position="113"/>
        <end position="134"/>
    </location>
</feature>
<feature type="transmembrane region" description="Helical" evidence="8">
    <location>
        <begin position="83"/>
        <end position="101"/>
    </location>
</feature>
<evidence type="ECO:0000313" key="10">
    <source>
        <dbReference type="Proteomes" id="UP000192934"/>
    </source>
</evidence>
<protein>
    <submittedName>
        <fullName evidence="9">Rod shape-determining protein MreD</fullName>
    </submittedName>
</protein>
<sequence>MSRIALTPHDMRMKYVRRSYVPVGSILFAIALSILPIVIETPLVPDFAFLTALAWRLLRPEMWTAKAALALGFVDDVFAGHPIGQAMALWTIAFLIVDLIDSRAIYRDYWMDWLLAAVLVILHTAGGWYIAWLMGSRIEFAIMLPQIGLAILAYPIVSRIVVGLDRWRLTR</sequence>
<evidence type="ECO:0000256" key="5">
    <source>
        <dbReference type="ARBA" id="ARBA00022960"/>
    </source>
</evidence>
<dbReference type="NCBIfam" id="TIGR03426">
    <property type="entry name" value="shape_MreD"/>
    <property type="match status" value="1"/>
</dbReference>
<reference evidence="10" key="1">
    <citation type="submission" date="2017-04" db="EMBL/GenBank/DDBJ databases">
        <authorList>
            <person name="Varghese N."/>
            <person name="Submissions S."/>
        </authorList>
    </citation>
    <scope>NUCLEOTIDE SEQUENCE [LARGE SCALE GENOMIC DNA]</scope>
    <source>
        <strain evidence="10">Dd16</strain>
    </source>
</reference>
<evidence type="ECO:0000256" key="8">
    <source>
        <dbReference type="SAM" id="Phobius"/>
    </source>
</evidence>
<evidence type="ECO:0000256" key="6">
    <source>
        <dbReference type="ARBA" id="ARBA00022989"/>
    </source>
</evidence>
<comment type="subcellular location">
    <subcellularLocation>
        <location evidence="1">Cell membrane</location>
        <topology evidence="1">Multi-pass membrane protein</topology>
    </subcellularLocation>
</comment>
<feature type="transmembrane region" description="Helical" evidence="8">
    <location>
        <begin position="140"/>
        <end position="162"/>
    </location>
</feature>
<dbReference type="AlphaFoldDB" id="A0A1X7H2A4"/>
<organism evidence="9 10">
    <name type="scientific">Allosphingosinicella indica</name>
    <dbReference type="NCBI Taxonomy" id="941907"/>
    <lineage>
        <taxon>Bacteria</taxon>
        <taxon>Pseudomonadati</taxon>
        <taxon>Pseudomonadota</taxon>
        <taxon>Alphaproteobacteria</taxon>
        <taxon>Sphingomonadales</taxon>
        <taxon>Sphingomonadaceae</taxon>
        <taxon>Allosphingosinicella</taxon>
    </lineage>
</organism>
<keyword evidence="6 8" id="KW-1133">Transmembrane helix</keyword>
<dbReference type="InterPro" id="IPR007227">
    <property type="entry name" value="Cell_shape_determining_MreD"/>
</dbReference>
<keyword evidence="5" id="KW-0133">Cell shape</keyword>
<feature type="transmembrane region" description="Helical" evidence="8">
    <location>
        <begin position="20"/>
        <end position="39"/>
    </location>
</feature>
<dbReference type="RefSeq" id="WP_157123854.1">
    <property type="nucleotide sequence ID" value="NZ_LT840185.1"/>
</dbReference>
<dbReference type="STRING" id="941907.SAMN06295910_2701"/>
<evidence type="ECO:0000256" key="2">
    <source>
        <dbReference type="ARBA" id="ARBA00007776"/>
    </source>
</evidence>
<name>A0A1X7H2A4_9SPHN</name>
<keyword evidence="7 8" id="KW-0472">Membrane</keyword>
<keyword evidence="10" id="KW-1185">Reference proteome</keyword>
<dbReference type="Proteomes" id="UP000192934">
    <property type="component" value="Chromosome I"/>
</dbReference>
<proteinExistence type="inferred from homology"/>
<accession>A0A1X7H2A4</accession>
<comment type="similarity">
    <text evidence="2">Belongs to the MreD family.</text>
</comment>
<keyword evidence="3" id="KW-1003">Cell membrane</keyword>
<dbReference type="GO" id="GO:0005886">
    <property type="term" value="C:plasma membrane"/>
    <property type="evidence" value="ECO:0007669"/>
    <property type="project" value="UniProtKB-SubCell"/>
</dbReference>
<evidence type="ECO:0000313" key="9">
    <source>
        <dbReference type="EMBL" id="SMF78423.1"/>
    </source>
</evidence>
<dbReference type="OrthoDB" id="7426601at2"/>